<feature type="compositionally biased region" description="Basic and acidic residues" evidence="1">
    <location>
        <begin position="141"/>
        <end position="161"/>
    </location>
</feature>
<feature type="region of interest" description="Disordered" evidence="1">
    <location>
        <begin position="81"/>
        <end position="100"/>
    </location>
</feature>
<dbReference type="EMBL" id="AP023418">
    <property type="protein sequence ID" value="BCK81272.1"/>
    <property type="molecule type" value="Genomic_DNA"/>
</dbReference>
<accession>A0A810Q4U8</accession>
<dbReference type="KEGG" id="vcop:MM50RIKEN_10350"/>
<evidence type="ECO:0000256" key="2">
    <source>
        <dbReference type="SAM" id="Phobius"/>
    </source>
</evidence>
<reference evidence="3" key="1">
    <citation type="submission" date="2020-09" db="EMBL/GenBank/DDBJ databases">
        <title>New species isolated from human feces.</title>
        <authorList>
            <person name="Kitahara M."/>
            <person name="Shigeno Y."/>
            <person name="Shime M."/>
            <person name="Matsumoto Y."/>
            <person name="Nakamura S."/>
            <person name="Motooka D."/>
            <person name="Fukuoka S."/>
            <person name="Nishikawa H."/>
            <person name="Benno Y."/>
        </authorList>
    </citation>
    <scope>NUCLEOTIDE SEQUENCE</scope>
    <source>
        <strain evidence="3">MM50</strain>
    </source>
</reference>
<evidence type="ECO:0000313" key="4">
    <source>
        <dbReference type="Proteomes" id="UP000681035"/>
    </source>
</evidence>
<organism evidence="3 4">
    <name type="scientific">Vescimonas coprocola</name>
    <dbReference type="NCBI Taxonomy" id="2714355"/>
    <lineage>
        <taxon>Bacteria</taxon>
        <taxon>Bacillati</taxon>
        <taxon>Bacillota</taxon>
        <taxon>Clostridia</taxon>
        <taxon>Eubacteriales</taxon>
        <taxon>Oscillospiraceae</taxon>
        <taxon>Vescimonas</taxon>
    </lineage>
</organism>
<dbReference type="RefSeq" id="WP_213542023.1">
    <property type="nucleotide sequence ID" value="NZ_AP023418.1"/>
</dbReference>
<proteinExistence type="predicted"/>
<feature type="region of interest" description="Disordered" evidence="1">
    <location>
        <begin position="132"/>
        <end position="173"/>
    </location>
</feature>
<evidence type="ECO:0000256" key="1">
    <source>
        <dbReference type="SAM" id="MobiDB-lite"/>
    </source>
</evidence>
<evidence type="ECO:0000313" key="3">
    <source>
        <dbReference type="EMBL" id="BCK81272.1"/>
    </source>
</evidence>
<keyword evidence="4" id="KW-1185">Reference proteome</keyword>
<name>A0A810Q4U8_9FIRM</name>
<dbReference type="AlphaFoldDB" id="A0A810Q4U8"/>
<feature type="transmembrane region" description="Helical" evidence="2">
    <location>
        <begin position="12"/>
        <end position="31"/>
    </location>
</feature>
<dbReference type="Proteomes" id="UP000681035">
    <property type="component" value="Chromosome"/>
</dbReference>
<keyword evidence="2" id="KW-0472">Membrane</keyword>
<keyword evidence="2" id="KW-1133">Transmembrane helix</keyword>
<protein>
    <submittedName>
        <fullName evidence="3">Uncharacterized protein</fullName>
    </submittedName>
</protein>
<sequence>MTVETLQMLSTVAYVLAGIFLLAAIAIFFLLDIRSVIGDVTGATARKAIRDIRAQNEASGNKAYKPSPVNAARGKLTAKISPSGRLEPQMAGMGGSPGTEKLSTMELTAAAEATTVLTETAAETTVLQQPEEVGATTVLSEAEREPAAPKSEEKRAFHTDVEMGFSASSEIIE</sequence>
<keyword evidence="2" id="KW-0812">Transmembrane</keyword>
<gene>
    <name evidence="3" type="ORF">MM50RIKEN_10350</name>
</gene>